<feature type="transmembrane region" description="Helical" evidence="1">
    <location>
        <begin position="67"/>
        <end position="90"/>
    </location>
</feature>
<organism evidence="2 3">
    <name type="scientific">Gemelliphila palaticanis</name>
    <dbReference type="NCBI Taxonomy" id="81950"/>
    <lineage>
        <taxon>Bacteria</taxon>
        <taxon>Bacillati</taxon>
        <taxon>Bacillota</taxon>
        <taxon>Bacilli</taxon>
        <taxon>Bacillales</taxon>
        <taxon>Gemellaceae</taxon>
        <taxon>Gemelliphila</taxon>
    </lineage>
</organism>
<sequence length="147" mass="17195">MNNYILDEIKQLQRTSENKKNSLSLDTKRSVNSAKRVATVDEFSSHKQYIALLIEEELDQKMQFRKYCLYATGILLGLFFILLIILYVYLLLYKGYEPSDKVLITLSVTVFSSILGLVTIVFKYLFSNTKDTTDYIHKFILKDREKN</sequence>
<keyword evidence="1" id="KW-0812">Transmembrane</keyword>
<gene>
    <name evidence="2" type="ORF">HZY85_03590</name>
</gene>
<accession>A0ABX2T0W2</accession>
<keyword evidence="1" id="KW-0472">Membrane</keyword>
<name>A0ABX2T0W2_9BACL</name>
<protein>
    <submittedName>
        <fullName evidence="2">Uncharacterized protein</fullName>
    </submittedName>
</protein>
<dbReference type="Proteomes" id="UP000531840">
    <property type="component" value="Unassembled WGS sequence"/>
</dbReference>
<dbReference type="EMBL" id="JACBYF010000004">
    <property type="protein sequence ID" value="NYS47278.1"/>
    <property type="molecule type" value="Genomic_DNA"/>
</dbReference>
<dbReference type="RefSeq" id="WP_179940957.1">
    <property type="nucleotide sequence ID" value="NZ_JACBYF010000004.1"/>
</dbReference>
<feature type="transmembrane region" description="Helical" evidence="1">
    <location>
        <begin position="102"/>
        <end position="126"/>
    </location>
</feature>
<keyword evidence="3" id="KW-1185">Reference proteome</keyword>
<evidence type="ECO:0000256" key="1">
    <source>
        <dbReference type="SAM" id="Phobius"/>
    </source>
</evidence>
<comment type="caution">
    <text evidence="2">The sequence shown here is derived from an EMBL/GenBank/DDBJ whole genome shotgun (WGS) entry which is preliminary data.</text>
</comment>
<keyword evidence="1" id="KW-1133">Transmembrane helix</keyword>
<reference evidence="2 3" key="1">
    <citation type="submission" date="2020-07" db="EMBL/GenBank/DDBJ databases">
        <title>MOT database genomes.</title>
        <authorList>
            <person name="Joseph S."/>
            <person name="Aduse-Opoku J."/>
            <person name="Hashim A."/>
            <person name="Wade W."/>
            <person name="Curtis M."/>
        </authorList>
    </citation>
    <scope>NUCLEOTIDE SEQUENCE [LARGE SCALE GENOMIC DNA]</scope>
    <source>
        <strain evidence="2 3">CIP 106318</strain>
    </source>
</reference>
<proteinExistence type="predicted"/>
<evidence type="ECO:0000313" key="2">
    <source>
        <dbReference type="EMBL" id="NYS47278.1"/>
    </source>
</evidence>
<evidence type="ECO:0000313" key="3">
    <source>
        <dbReference type="Proteomes" id="UP000531840"/>
    </source>
</evidence>